<evidence type="ECO:0000313" key="6">
    <source>
        <dbReference type="EMBL" id="OBT95161.1"/>
    </source>
</evidence>
<dbReference type="InterPro" id="IPR054471">
    <property type="entry name" value="GPIID_WHD"/>
</dbReference>
<dbReference type="AlphaFoldDB" id="A0A1B8GH47"/>
<dbReference type="InterPro" id="IPR056884">
    <property type="entry name" value="NPHP3-like_N"/>
</dbReference>
<dbReference type="Gene3D" id="1.25.40.20">
    <property type="entry name" value="Ankyrin repeat-containing domain"/>
    <property type="match status" value="3"/>
</dbReference>
<feature type="domain" description="Nephrocystin 3-like N-terminal" evidence="5">
    <location>
        <begin position="223"/>
        <end position="403"/>
    </location>
</feature>
<dbReference type="PROSITE" id="PS50297">
    <property type="entry name" value="ANK_REP_REGION"/>
    <property type="match status" value="6"/>
</dbReference>
<feature type="signal peptide" evidence="3">
    <location>
        <begin position="1"/>
        <end position="18"/>
    </location>
</feature>
<feature type="repeat" description="ANK" evidence="2">
    <location>
        <begin position="867"/>
        <end position="890"/>
    </location>
</feature>
<feature type="repeat" description="ANK" evidence="2">
    <location>
        <begin position="732"/>
        <end position="764"/>
    </location>
</feature>
<dbReference type="Pfam" id="PF24883">
    <property type="entry name" value="NPHP3_N"/>
    <property type="match status" value="1"/>
</dbReference>
<dbReference type="SMART" id="SM00248">
    <property type="entry name" value="ANK"/>
    <property type="match status" value="12"/>
</dbReference>
<dbReference type="Gene3D" id="3.40.50.300">
    <property type="entry name" value="P-loop containing nucleotide triphosphate hydrolases"/>
    <property type="match status" value="1"/>
</dbReference>
<dbReference type="InterPro" id="IPR018247">
    <property type="entry name" value="EF_Hand_1_Ca_BS"/>
</dbReference>
<evidence type="ECO:0000256" key="2">
    <source>
        <dbReference type="PROSITE-ProRule" id="PRU00023"/>
    </source>
</evidence>
<feature type="domain" description="GPI inositol-deacylase winged helix" evidence="4">
    <location>
        <begin position="516"/>
        <end position="593"/>
    </location>
</feature>
<dbReference type="SUPFAM" id="SSF48403">
    <property type="entry name" value="Ankyrin repeat"/>
    <property type="match status" value="2"/>
</dbReference>
<dbReference type="InterPro" id="IPR002110">
    <property type="entry name" value="Ankyrin_rpt"/>
</dbReference>
<dbReference type="InterPro" id="IPR027417">
    <property type="entry name" value="P-loop_NTPase"/>
</dbReference>
<gene>
    <name evidence="6" type="ORF">VE01_07603</name>
</gene>
<dbReference type="Pfam" id="PF12796">
    <property type="entry name" value="Ank_2"/>
    <property type="match status" value="4"/>
</dbReference>
<feature type="repeat" description="ANK" evidence="2">
    <location>
        <begin position="1075"/>
        <end position="1098"/>
    </location>
</feature>
<accession>A0A1B8GH47</accession>
<evidence type="ECO:0000313" key="7">
    <source>
        <dbReference type="Proteomes" id="UP000091956"/>
    </source>
</evidence>
<keyword evidence="1" id="KW-0677">Repeat</keyword>
<dbReference type="GeneID" id="28840989"/>
<keyword evidence="3" id="KW-0732">Signal</keyword>
<dbReference type="Pfam" id="PF00023">
    <property type="entry name" value="Ank"/>
    <property type="match status" value="2"/>
</dbReference>
<organism evidence="6 7">
    <name type="scientific">Pseudogymnoascus verrucosus</name>
    <dbReference type="NCBI Taxonomy" id="342668"/>
    <lineage>
        <taxon>Eukaryota</taxon>
        <taxon>Fungi</taxon>
        <taxon>Dikarya</taxon>
        <taxon>Ascomycota</taxon>
        <taxon>Pezizomycotina</taxon>
        <taxon>Leotiomycetes</taxon>
        <taxon>Thelebolales</taxon>
        <taxon>Thelebolaceae</taxon>
        <taxon>Pseudogymnoascus</taxon>
    </lineage>
</organism>
<dbReference type="EMBL" id="KV460237">
    <property type="protein sequence ID" value="OBT95161.1"/>
    <property type="molecule type" value="Genomic_DNA"/>
</dbReference>
<reference evidence="7" key="2">
    <citation type="journal article" date="2018" name="Nat. Commun.">
        <title>Extreme sensitivity to ultraviolet light in the fungal pathogen causing white-nose syndrome of bats.</title>
        <authorList>
            <person name="Palmer J.M."/>
            <person name="Drees K.P."/>
            <person name="Foster J.T."/>
            <person name="Lindner D.L."/>
        </authorList>
    </citation>
    <scope>NUCLEOTIDE SEQUENCE [LARGE SCALE GENOMIC DNA]</scope>
    <source>
        <strain evidence="7">UAMH 10579</strain>
    </source>
</reference>
<proteinExistence type="predicted"/>
<dbReference type="STRING" id="342668.A0A1B8GH47"/>
<feature type="repeat" description="ANK" evidence="2">
    <location>
        <begin position="1007"/>
        <end position="1028"/>
    </location>
</feature>
<feature type="repeat" description="ANK" evidence="2">
    <location>
        <begin position="765"/>
        <end position="798"/>
    </location>
</feature>
<protein>
    <submittedName>
        <fullName evidence="6">Uncharacterized protein</fullName>
    </submittedName>
</protein>
<dbReference type="PROSITE" id="PS00018">
    <property type="entry name" value="EF_HAND_1"/>
    <property type="match status" value="1"/>
</dbReference>
<dbReference type="InterPro" id="IPR036770">
    <property type="entry name" value="Ankyrin_rpt-contain_sf"/>
</dbReference>
<evidence type="ECO:0000256" key="1">
    <source>
        <dbReference type="ARBA" id="ARBA00022737"/>
    </source>
</evidence>
<feature type="chain" id="PRO_5008608575" evidence="3">
    <location>
        <begin position="19"/>
        <end position="1147"/>
    </location>
</feature>
<evidence type="ECO:0000256" key="3">
    <source>
        <dbReference type="SAM" id="SignalP"/>
    </source>
</evidence>
<keyword evidence="7" id="KW-1185">Reference proteome</keyword>
<sequence length="1147" mass="127903">MDPLSITASIIAILQVTATLVNYANDVKDAPKDRARFAMEASSLSSLLLNLRYQIEEEICEKSNDAWTSQVTLLAVRDGPLDQYRHALEKLQLKIVSGKGLVKIGNALWWRFTEEEVAGILLRIERLKSLIQIALQMDHLKLSQAIKSGLDGIYDNSEEIKIDLAVVRSQIPAIQDSVGAVQESVDAVQQEQGRKKNQVLVEWISSANYSSQQSDFISRREPGTGQWFLDSPEFNKWLDEPSRTLFCPGIPGAGKTMVSAITVDHLRKVADRALGDLLAVKMGNTLHSGLHGVAQIFCNYKTQSEQNTTTLLSAILKQLVQAKPSAAKAANTLYERHYDQGTRPSLEEIFATLKTTMMSFWTVYVVIDALDECADRDGTRSQFLGRLRDLQQDFDVRLMFTSRANPDIMSQFKSSLTLEIRASPADVKRYVRGQIHRLPKCVQRDEKLQGDVEDKIGEAVDGMFLLARLHVDSLRDKRTKAKVQSMLGMLPRGAEALEEAYDDAIKRIEAQLPDDSKLAKTVLSWITYAQRPLTTAELCHALAVDPDDTDLDEDNILDVEDIVSVCAGLVTVDEESNIVRLVHYTTQEYFLQNREAWNPTAQQEITTTCLTYLSFGPFKSGSCEEDKEYEERIAHYTFLDYASRYWGHHAQTVQEQVSEIALAFLRDNKLVSCAVQTMSIAVYTFTNYGQSFPKYATGVHLSAKFGLQYLLAGLLSGSDGVGGMAADAMDRHGRKPLTWAASEGHTAIIELLLERDADINSKDLYGRTPLLWAARGGHEAAVKLLLGLDGVDTNTKDKRGRTPLSWASDRGHRAVAELLMKLEGAEIDIGDREGITPFLWAVQGGAESTVKMFLGREDIDFNAMDIHGNTPLIWAARLGRENIVKLLLEHDDVKANVNLADPHDQTPLSRAAQLGHEAIVRLLLENEDVVAEVDVGNFHGRTPLSCAAEGGNEATVKLLVERADVNADSKDNSNRTPFWWAARARNEETMKVLIDREDVAADSKDLNGQTPLLYAARLRNISVMKLLLGRHDVNINSKDINGYTALSWATVEGYEEIVKLLLERKDVEANTKDSEGQTPLMWAAELGYETIVKLLLEREDVNPETKNNLGQTALWWATKTKRRVIVELLIGQKAALTNDYYPKDEDS</sequence>
<dbReference type="PANTHER" id="PTHR10039:SF15">
    <property type="entry name" value="NACHT DOMAIN-CONTAINING PROTEIN"/>
    <property type="match status" value="1"/>
</dbReference>
<dbReference type="PANTHER" id="PTHR10039">
    <property type="entry name" value="AMELOGENIN"/>
    <property type="match status" value="1"/>
</dbReference>
<dbReference type="Proteomes" id="UP000091956">
    <property type="component" value="Unassembled WGS sequence"/>
</dbReference>
<dbReference type="PROSITE" id="PS50088">
    <property type="entry name" value="ANK_REPEAT"/>
    <property type="match status" value="6"/>
</dbReference>
<evidence type="ECO:0000259" key="5">
    <source>
        <dbReference type="Pfam" id="PF24883"/>
    </source>
</evidence>
<dbReference type="OrthoDB" id="448455at2759"/>
<evidence type="ECO:0000259" key="4">
    <source>
        <dbReference type="Pfam" id="PF22939"/>
    </source>
</evidence>
<dbReference type="Pfam" id="PF22939">
    <property type="entry name" value="WHD_GPIID"/>
    <property type="match status" value="1"/>
</dbReference>
<reference evidence="6 7" key="1">
    <citation type="submission" date="2016-03" db="EMBL/GenBank/DDBJ databases">
        <title>Comparative genomics of Pseudogymnoascus destructans, the fungus causing white-nose syndrome of bats.</title>
        <authorList>
            <person name="Palmer J.M."/>
            <person name="Drees K.P."/>
            <person name="Foster J.T."/>
            <person name="Lindner D.L."/>
        </authorList>
    </citation>
    <scope>NUCLEOTIDE SEQUENCE [LARGE SCALE GENOMIC DNA]</scope>
    <source>
        <strain evidence="6 7">UAMH 10579</strain>
    </source>
</reference>
<keyword evidence="2" id="KW-0040">ANK repeat</keyword>
<name>A0A1B8GH47_9PEZI</name>
<dbReference type="RefSeq" id="XP_018128894.1">
    <property type="nucleotide sequence ID" value="XM_018277036.2"/>
</dbReference>
<feature type="repeat" description="ANK" evidence="2">
    <location>
        <begin position="1041"/>
        <end position="1064"/>
    </location>
</feature>